<dbReference type="Proteomes" id="UP000032679">
    <property type="component" value="Unassembled WGS sequence"/>
</dbReference>
<dbReference type="STRING" id="1231623.Tasa_041_007"/>
<proteinExistence type="predicted"/>
<evidence type="ECO:0000313" key="1">
    <source>
        <dbReference type="EMBL" id="GAN55212.1"/>
    </source>
</evidence>
<accession>A0A0D6MND8</accession>
<dbReference type="RefSeq" id="WP_148505987.1">
    <property type="nucleotide sequence ID" value="NZ_BALE01000041.1"/>
</dbReference>
<gene>
    <name evidence="1" type="ORF">Tasa_041_007</name>
</gene>
<reference evidence="1 2" key="1">
    <citation type="submission" date="2012-10" db="EMBL/GenBank/DDBJ databases">
        <title>Genome sequencing of Tanticharoenia sakaeratensis NBRC 103193.</title>
        <authorList>
            <person name="Azuma Y."/>
            <person name="Hadano H."/>
            <person name="Hirakawa H."/>
            <person name="Matsushita K."/>
        </authorList>
    </citation>
    <scope>NUCLEOTIDE SEQUENCE [LARGE SCALE GENOMIC DNA]</scope>
    <source>
        <strain evidence="1 2">NBRC 103193</strain>
    </source>
</reference>
<dbReference type="EMBL" id="BALE01000041">
    <property type="protein sequence ID" value="GAN55212.1"/>
    <property type="molecule type" value="Genomic_DNA"/>
</dbReference>
<dbReference type="AlphaFoldDB" id="A0A0D6MND8"/>
<comment type="caution">
    <text evidence="1">The sequence shown here is derived from an EMBL/GenBank/DDBJ whole genome shotgun (WGS) entry which is preliminary data.</text>
</comment>
<organism evidence="1 2">
    <name type="scientific">Tanticharoenia sakaeratensis NBRC 103193</name>
    <dbReference type="NCBI Taxonomy" id="1231623"/>
    <lineage>
        <taxon>Bacteria</taxon>
        <taxon>Pseudomonadati</taxon>
        <taxon>Pseudomonadota</taxon>
        <taxon>Alphaproteobacteria</taxon>
        <taxon>Acetobacterales</taxon>
        <taxon>Acetobacteraceae</taxon>
        <taxon>Tanticharoenia</taxon>
    </lineage>
</organism>
<name>A0A0D6MND8_9PROT</name>
<protein>
    <submittedName>
        <fullName evidence="1">Uncharacterized protein</fullName>
    </submittedName>
</protein>
<sequence length="141" mass="15773">MTEHRWPPQPGDLVKVADELFHSACPEASLMVGECFYVQEVIEGEECLVRINDWLFHPSDLSPATLPETIEHLGRTYRLDEGGRTDAERLGWMRKHTTVSLSFSLRHRWGVFQRPDDLLGCGETPSAAIDAAISATAEPTP</sequence>
<evidence type="ECO:0000313" key="2">
    <source>
        <dbReference type="Proteomes" id="UP000032679"/>
    </source>
</evidence>
<keyword evidence="2" id="KW-1185">Reference proteome</keyword>